<dbReference type="EMBL" id="CP087714">
    <property type="protein sequence ID" value="XAT63613.1"/>
    <property type="molecule type" value="Genomic_DNA"/>
</dbReference>
<dbReference type="Pfam" id="PF01796">
    <property type="entry name" value="OB_ChsH2_C"/>
    <property type="match status" value="1"/>
</dbReference>
<dbReference type="PANTHER" id="PTHR34075:SF5">
    <property type="entry name" value="BLR3430 PROTEIN"/>
    <property type="match status" value="1"/>
</dbReference>
<feature type="domain" description="ChsH2 rubredoxin-like zinc ribbon" evidence="2">
    <location>
        <begin position="28"/>
        <end position="64"/>
    </location>
</feature>
<keyword evidence="4" id="KW-1185">Reference proteome</keyword>
<dbReference type="InterPro" id="IPR012340">
    <property type="entry name" value="NA-bd_OB-fold"/>
</dbReference>
<organism evidence="3 4">
    <name type="scientific">Geoglobus acetivorans</name>
    <dbReference type="NCBI Taxonomy" id="565033"/>
    <lineage>
        <taxon>Archaea</taxon>
        <taxon>Methanobacteriati</taxon>
        <taxon>Methanobacteriota</taxon>
        <taxon>Archaeoglobi</taxon>
        <taxon>Archaeoglobales</taxon>
        <taxon>Archaeoglobaceae</taxon>
        <taxon>Geoglobus</taxon>
    </lineage>
</organism>
<dbReference type="RefSeq" id="WP_193807187.1">
    <property type="nucleotide sequence ID" value="NZ_CP087714.1"/>
</dbReference>
<gene>
    <name evidence="3" type="ORF">LPQ35_10200</name>
</gene>
<dbReference type="Pfam" id="PF12172">
    <property type="entry name" value="zf-ChsH2"/>
    <property type="match status" value="1"/>
</dbReference>
<proteinExistence type="predicted"/>
<reference evidence="3 4" key="1">
    <citation type="submission" date="2021-11" db="EMBL/GenBank/DDBJ databases">
        <title>Whole genome of Geoglobus acetivorans.</title>
        <authorList>
            <person name="Liu D."/>
        </authorList>
    </citation>
    <scope>NUCLEOTIDE SEQUENCE [LARGE SCALE GENOMIC DNA]</scope>
    <source>
        <strain evidence="3 4">SBH6</strain>
    </source>
</reference>
<dbReference type="InterPro" id="IPR002878">
    <property type="entry name" value="ChsH2_C"/>
</dbReference>
<accession>A0ABZ3H4A5</accession>
<dbReference type="InterPro" id="IPR052513">
    <property type="entry name" value="Thioester_dehydratase-like"/>
</dbReference>
<evidence type="ECO:0000313" key="3">
    <source>
        <dbReference type="EMBL" id="XAT63613.1"/>
    </source>
</evidence>
<evidence type="ECO:0000259" key="1">
    <source>
        <dbReference type="Pfam" id="PF01796"/>
    </source>
</evidence>
<sequence>MGDERFTIESRQFVLRHRIPATKTERYWKGLEEGKIYATVCRNCGAAFSPPQTDCSSCYTSDMEWVEIEGDGVVEALTQIHSIPQGFEFKGEPYTIAVARFGAFRVMGWFEGDETLSVGEKVRAITGRDETGVWKVYFERVGD</sequence>
<name>A0ABZ3H4A5_GEOAI</name>
<protein>
    <submittedName>
        <fullName evidence="3">Zn-ribbon domain-containing OB-fold protein</fullName>
    </submittedName>
</protein>
<feature type="domain" description="ChsH2 C-terminal OB-fold" evidence="1">
    <location>
        <begin position="65"/>
        <end position="124"/>
    </location>
</feature>
<dbReference type="Gene3D" id="6.10.30.10">
    <property type="match status" value="1"/>
</dbReference>
<dbReference type="InterPro" id="IPR022002">
    <property type="entry name" value="ChsH2_Znr"/>
</dbReference>
<dbReference type="Proteomes" id="UP001492541">
    <property type="component" value="Chromosome"/>
</dbReference>
<dbReference type="SUPFAM" id="SSF50249">
    <property type="entry name" value="Nucleic acid-binding proteins"/>
    <property type="match status" value="1"/>
</dbReference>
<dbReference type="GeneID" id="90450069"/>
<dbReference type="PANTHER" id="PTHR34075">
    <property type="entry name" value="BLR3430 PROTEIN"/>
    <property type="match status" value="1"/>
</dbReference>
<evidence type="ECO:0000259" key="2">
    <source>
        <dbReference type="Pfam" id="PF12172"/>
    </source>
</evidence>
<evidence type="ECO:0000313" key="4">
    <source>
        <dbReference type="Proteomes" id="UP001492541"/>
    </source>
</evidence>